<dbReference type="GO" id="GO:0003677">
    <property type="term" value="F:DNA binding"/>
    <property type="evidence" value="ECO:0007669"/>
    <property type="project" value="UniProtKB-KW"/>
</dbReference>
<name>A0A9D2ECJ9_9MICO</name>
<dbReference type="PANTHER" id="PTHR30363:SF55">
    <property type="entry name" value="HTH-TYPE TRANSCRIPTIONAL REGULATOR ULAR"/>
    <property type="match status" value="1"/>
</dbReference>
<dbReference type="InterPro" id="IPR001034">
    <property type="entry name" value="DeoR_HTH"/>
</dbReference>
<keyword evidence="1" id="KW-0805">Transcription regulation</keyword>
<evidence type="ECO:0000313" key="5">
    <source>
        <dbReference type="EMBL" id="HIZ35293.1"/>
    </source>
</evidence>
<reference evidence="5" key="1">
    <citation type="journal article" date="2021" name="PeerJ">
        <title>Extensive microbial diversity within the chicken gut microbiome revealed by metagenomics and culture.</title>
        <authorList>
            <person name="Gilroy R."/>
            <person name="Ravi A."/>
            <person name="Getino M."/>
            <person name="Pursley I."/>
            <person name="Horton D.L."/>
            <person name="Alikhan N.F."/>
            <person name="Baker D."/>
            <person name="Gharbi K."/>
            <person name="Hall N."/>
            <person name="Watson M."/>
            <person name="Adriaenssens E.M."/>
            <person name="Foster-Nyarko E."/>
            <person name="Jarju S."/>
            <person name="Secka A."/>
            <person name="Antonio M."/>
            <person name="Oren A."/>
            <person name="Chaudhuri R.R."/>
            <person name="La Ragione R."/>
            <person name="Hildebrand F."/>
            <person name="Pallen M.J."/>
        </authorList>
    </citation>
    <scope>NUCLEOTIDE SEQUENCE</scope>
    <source>
        <strain evidence="5">ChiGjej4B4-7305</strain>
    </source>
</reference>
<protein>
    <submittedName>
        <fullName evidence="5">DeoR/GlpR family DNA-binding transcription regulator</fullName>
    </submittedName>
</protein>
<evidence type="ECO:0000256" key="3">
    <source>
        <dbReference type="ARBA" id="ARBA00023163"/>
    </source>
</evidence>
<accession>A0A9D2ECJ9</accession>
<evidence type="ECO:0000256" key="2">
    <source>
        <dbReference type="ARBA" id="ARBA00023125"/>
    </source>
</evidence>
<dbReference type="SUPFAM" id="SSF46785">
    <property type="entry name" value="Winged helix' DNA-binding domain"/>
    <property type="match status" value="1"/>
</dbReference>
<dbReference type="SMART" id="SM01134">
    <property type="entry name" value="DeoRC"/>
    <property type="match status" value="1"/>
</dbReference>
<dbReference type="SMART" id="SM00420">
    <property type="entry name" value="HTH_DEOR"/>
    <property type="match status" value="1"/>
</dbReference>
<dbReference type="Pfam" id="PF08220">
    <property type="entry name" value="HTH_DeoR"/>
    <property type="match status" value="1"/>
</dbReference>
<dbReference type="InterPro" id="IPR036390">
    <property type="entry name" value="WH_DNA-bd_sf"/>
</dbReference>
<evidence type="ECO:0000259" key="4">
    <source>
        <dbReference type="PROSITE" id="PS51000"/>
    </source>
</evidence>
<keyword evidence="2 5" id="KW-0238">DNA-binding</keyword>
<keyword evidence="3" id="KW-0804">Transcription</keyword>
<dbReference type="InterPro" id="IPR018356">
    <property type="entry name" value="Tscrpt_reg_HTH_DeoR_CS"/>
</dbReference>
<dbReference type="Gene3D" id="1.10.10.10">
    <property type="entry name" value="Winged helix-like DNA-binding domain superfamily/Winged helix DNA-binding domain"/>
    <property type="match status" value="1"/>
</dbReference>
<dbReference type="PROSITE" id="PS51000">
    <property type="entry name" value="HTH_DEOR_2"/>
    <property type="match status" value="1"/>
</dbReference>
<proteinExistence type="predicted"/>
<dbReference type="EMBL" id="DXBY01000096">
    <property type="protein sequence ID" value="HIZ35293.1"/>
    <property type="molecule type" value="Genomic_DNA"/>
</dbReference>
<dbReference type="InterPro" id="IPR036388">
    <property type="entry name" value="WH-like_DNA-bd_sf"/>
</dbReference>
<comment type="caution">
    <text evidence="5">The sequence shown here is derived from an EMBL/GenBank/DDBJ whole genome shotgun (WGS) entry which is preliminary data.</text>
</comment>
<gene>
    <name evidence="5" type="ORF">H9815_05910</name>
</gene>
<dbReference type="InterPro" id="IPR014036">
    <property type="entry name" value="DeoR-like_C"/>
</dbReference>
<evidence type="ECO:0000256" key="1">
    <source>
        <dbReference type="ARBA" id="ARBA00023015"/>
    </source>
</evidence>
<dbReference type="PROSITE" id="PS00894">
    <property type="entry name" value="HTH_DEOR_1"/>
    <property type="match status" value="1"/>
</dbReference>
<dbReference type="SUPFAM" id="SSF100950">
    <property type="entry name" value="NagB/RpiA/CoA transferase-like"/>
    <property type="match status" value="1"/>
</dbReference>
<sequence>MTMPVEDNEDGLRYGSAPARRARLHQMVEDQGFCTIAELSRELTVSEMTVRRDVQRLVRDGRLRSVHGGVSALPQSDLVGSQFSSRAVQLGPQKRAIALEAATMVPASGAVGLDSGTTTLELARTWPSERQATVMTNSIPNLLALYDDDHTRVMVLGGQFERRSQSLSGPMSLRSVEDMRLSVMFLSASSLSSRGVYCANDYDAVTKRALIEIADRVVLLSDSTKFEGSAMVRVCGFDAIDAAVMDDGISTEHAQMLRDHGIDLRLVHAAAESEETV</sequence>
<dbReference type="PANTHER" id="PTHR30363">
    <property type="entry name" value="HTH-TYPE TRANSCRIPTIONAL REGULATOR SRLR-RELATED"/>
    <property type="match status" value="1"/>
</dbReference>
<dbReference type="Pfam" id="PF00455">
    <property type="entry name" value="DeoRC"/>
    <property type="match status" value="1"/>
</dbReference>
<evidence type="ECO:0000313" key="6">
    <source>
        <dbReference type="Proteomes" id="UP000824037"/>
    </source>
</evidence>
<dbReference type="InterPro" id="IPR037171">
    <property type="entry name" value="NagB/RpiA_transferase-like"/>
</dbReference>
<dbReference type="AlphaFoldDB" id="A0A9D2ECJ9"/>
<organism evidence="5 6">
    <name type="scientific">Candidatus Ruania gallistercoris</name>
    <dbReference type="NCBI Taxonomy" id="2838746"/>
    <lineage>
        <taxon>Bacteria</taxon>
        <taxon>Bacillati</taxon>
        <taxon>Actinomycetota</taxon>
        <taxon>Actinomycetes</taxon>
        <taxon>Micrococcales</taxon>
        <taxon>Ruaniaceae</taxon>
        <taxon>Ruania</taxon>
    </lineage>
</organism>
<dbReference type="PRINTS" id="PR00037">
    <property type="entry name" value="HTHLACR"/>
</dbReference>
<reference evidence="5" key="2">
    <citation type="submission" date="2021-04" db="EMBL/GenBank/DDBJ databases">
        <authorList>
            <person name="Gilroy R."/>
        </authorList>
    </citation>
    <scope>NUCLEOTIDE SEQUENCE</scope>
    <source>
        <strain evidence="5">ChiGjej4B4-7305</strain>
    </source>
</reference>
<dbReference type="InterPro" id="IPR050313">
    <property type="entry name" value="Carb_Metab_HTH_regulators"/>
</dbReference>
<dbReference type="Proteomes" id="UP000824037">
    <property type="component" value="Unassembled WGS sequence"/>
</dbReference>
<dbReference type="GO" id="GO:0003700">
    <property type="term" value="F:DNA-binding transcription factor activity"/>
    <property type="evidence" value="ECO:0007669"/>
    <property type="project" value="InterPro"/>
</dbReference>
<feature type="domain" description="HTH deoR-type" evidence="4">
    <location>
        <begin position="17"/>
        <end position="72"/>
    </location>
</feature>